<keyword evidence="3" id="KW-0460">Magnesium</keyword>
<protein>
    <submittedName>
        <fullName evidence="5">NUDIX domain-containing protein</fullName>
    </submittedName>
</protein>
<comment type="caution">
    <text evidence="5">The sequence shown here is derived from an EMBL/GenBank/DDBJ whole genome shotgun (WGS) entry which is preliminary data.</text>
</comment>
<reference evidence="5 6" key="1">
    <citation type="submission" date="2019-06" db="EMBL/GenBank/DDBJ databases">
        <title>Sequencing the genomes of 1000 actinobacteria strains.</title>
        <authorList>
            <person name="Klenk H.-P."/>
        </authorList>
    </citation>
    <scope>NUCLEOTIDE SEQUENCE [LARGE SCALE GENOMIC DNA]</scope>
    <source>
        <strain evidence="5 6">DSM 45671</strain>
    </source>
</reference>
<sequence length="161" mass="18271">MFRPSARALITDPDGRVLLLRVRDAVALDASDPVTDYWITVGGGVEPGETFRTAVVREIFEETGHVVDDPGPCIWRRRKSVTDAAGVTHASDERYFWCSVPSSDLSQDNLIPSERTYFQEYRWWDIDDPALRTIRVFPADFGAAACRVLLHGRPPIPRWLR</sequence>
<dbReference type="InterPro" id="IPR015797">
    <property type="entry name" value="NUDIX_hydrolase-like_dom_sf"/>
</dbReference>
<feature type="domain" description="Nudix hydrolase" evidence="4">
    <location>
        <begin position="1"/>
        <end position="147"/>
    </location>
</feature>
<comment type="cofactor">
    <cofactor evidence="1">
        <name>Mg(2+)</name>
        <dbReference type="ChEBI" id="CHEBI:18420"/>
    </cofactor>
</comment>
<organism evidence="5 6">
    <name type="scientific">Pseudonocardia hierapolitana</name>
    <dbReference type="NCBI Taxonomy" id="1128676"/>
    <lineage>
        <taxon>Bacteria</taxon>
        <taxon>Bacillati</taxon>
        <taxon>Actinomycetota</taxon>
        <taxon>Actinomycetes</taxon>
        <taxon>Pseudonocardiales</taxon>
        <taxon>Pseudonocardiaceae</taxon>
        <taxon>Pseudonocardia</taxon>
    </lineage>
</organism>
<evidence type="ECO:0000313" key="5">
    <source>
        <dbReference type="EMBL" id="TWF82114.1"/>
    </source>
</evidence>
<dbReference type="Pfam" id="PF00293">
    <property type="entry name" value="NUDIX"/>
    <property type="match status" value="1"/>
</dbReference>
<gene>
    <name evidence="5" type="ORF">FHX44_118059</name>
</gene>
<evidence type="ECO:0000313" key="6">
    <source>
        <dbReference type="Proteomes" id="UP000321261"/>
    </source>
</evidence>
<evidence type="ECO:0000259" key="4">
    <source>
        <dbReference type="PROSITE" id="PS51462"/>
    </source>
</evidence>
<keyword evidence="6" id="KW-1185">Reference proteome</keyword>
<name>A0A561T4T5_9PSEU</name>
<evidence type="ECO:0000256" key="1">
    <source>
        <dbReference type="ARBA" id="ARBA00001946"/>
    </source>
</evidence>
<accession>A0A561T4T5</accession>
<dbReference type="Gene3D" id="3.90.79.10">
    <property type="entry name" value="Nucleoside Triphosphate Pyrophosphohydrolase"/>
    <property type="match status" value="1"/>
</dbReference>
<keyword evidence="2" id="KW-0378">Hydrolase</keyword>
<dbReference type="InterPro" id="IPR000086">
    <property type="entry name" value="NUDIX_hydrolase_dom"/>
</dbReference>
<dbReference type="AlphaFoldDB" id="A0A561T4T5"/>
<dbReference type="SUPFAM" id="SSF55811">
    <property type="entry name" value="Nudix"/>
    <property type="match status" value="1"/>
</dbReference>
<dbReference type="PANTHER" id="PTHR43046:SF12">
    <property type="entry name" value="GDP-MANNOSE MANNOSYL HYDROLASE"/>
    <property type="match status" value="1"/>
</dbReference>
<dbReference type="EMBL" id="VIWU01000001">
    <property type="protein sequence ID" value="TWF82114.1"/>
    <property type="molecule type" value="Genomic_DNA"/>
</dbReference>
<dbReference type="InterPro" id="IPR020084">
    <property type="entry name" value="NUDIX_hydrolase_CS"/>
</dbReference>
<evidence type="ECO:0000256" key="2">
    <source>
        <dbReference type="ARBA" id="ARBA00022801"/>
    </source>
</evidence>
<dbReference type="Proteomes" id="UP000321261">
    <property type="component" value="Unassembled WGS sequence"/>
</dbReference>
<proteinExistence type="predicted"/>
<dbReference type="CDD" id="cd04685">
    <property type="entry name" value="NUDIX_Hydrolase"/>
    <property type="match status" value="1"/>
</dbReference>
<dbReference type="PROSITE" id="PS51462">
    <property type="entry name" value="NUDIX"/>
    <property type="match status" value="1"/>
</dbReference>
<evidence type="ECO:0000256" key="3">
    <source>
        <dbReference type="ARBA" id="ARBA00022842"/>
    </source>
</evidence>
<dbReference type="PROSITE" id="PS00893">
    <property type="entry name" value="NUDIX_BOX"/>
    <property type="match status" value="1"/>
</dbReference>
<dbReference type="PANTHER" id="PTHR43046">
    <property type="entry name" value="GDP-MANNOSE MANNOSYL HYDROLASE"/>
    <property type="match status" value="1"/>
</dbReference>
<dbReference type="GO" id="GO:0016787">
    <property type="term" value="F:hydrolase activity"/>
    <property type="evidence" value="ECO:0007669"/>
    <property type="project" value="UniProtKB-KW"/>
</dbReference>